<dbReference type="RefSeq" id="WP_061143109.1">
    <property type="nucleotide sequence ID" value="NZ_LNNH01000029.1"/>
</dbReference>
<dbReference type="Proteomes" id="UP000064189">
    <property type="component" value="Unassembled WGS sequence"/>
</dbReference>
<keyword evidence="1" id="KW-0378">Hydrolase</keyword>
<dbReference type="CDD" id="cd00840">
    <property type="entry name" value="MPP_Mre11_N"/>
    <property type="match status" value="1"/>
</dbReference>
<comment type="caution">
    <text evidence="3">The sequence shown here is derived from an EMBL/GenBank/DDBJ whole genome shotgun (WGS) entry which is preliminary data.</text>
</comment>
<accession>A0A109MW75</accession>
<dbReference type="Gene3D" id="3.60.21.10">
    <property type="match status" value="1"/>
</dbReference>
<evidence type="ECO:0000313" key="3">
    <source>
        <dbReference type="EMBL" id="KWW16946.1"/>
    </source>
</evidence>
<gene>
    <name evidence="3" type="ORF">AS888_23460</name>
</gene>
<evidence type="ECO:0000313" key="4">
    <source>
        <dbReference type="Proteomes" id="UP000064189"/>
    </source>
</evidence>
<dbReference type="InterPro" id="IPR004843">
    <property type="entry name" value="Calcineurin-like_PHP"/>
</dbReference>
<keyword evidence="4" id="KW-1185">Reference proteome</keyword>
<dbReference type="InterPro" id="IPR014576">
    <property type="entry name" value="Pesterase_YhaO"/>
</dbReference>
<evidence type="ECO:0000256" key="1">
    <source>
        <dbReference type="ARBA" id="ARBA00022801"/>
    </source>
</evidence>
<dbReference type="InterPro" id="IPR041796">
    <property type="entry name" value="Mre11_N"/>
</dbReference>
<dbReference type="PANTHER" id="PTHR30337:SF7">
    <property type="entry name" value="PHOSPHOESTERASE"/>
    <property type="match status" value="1"/>
</dbReference>
<protein>
    <recommendedName>
        <fullName evidence="2">Calcineurin-like phosphoesterase domain-containing protein</fullName>
    </recommendedName>
</protein>
<dbReference type="PANTHER" id="PTHR30337">
    <property type="entry name" value="COMPONENT OF ATP-DEPENDENT DSDNA EXONUCLEASE"/>
    <property type="match status" value="1"/>
</dbReference>
<proteinExistence type="predicted"/>
<dbReference type="PIRSF" id="PIRSF033091">
    <property type="entry name" value="Pesterase_YhaO"/>
    <property type="match status" value="1"/>
</dbReference>
<dbReference type="Pfam" id="PF00149">
    <property type="entry name" value="Metallophos"/>
    <property type="match status" value="1"/>
</dbReference>
<organism evidence="3 4">
    <name type="scientific">Peribacillus simplex</name>
    <dbReference type="NCBI Taxonomy" id="1478"/>
    <lineage>
        <taxon>Bacteria</taxon>
        <taxon>Bacillati</taxon>
        <taxon>Bacillota</taxon>
        <taxon>Bacilli</taxon>
        <taxon>Bacillales</taxon>
        <taxon>Bacillaceae</taxon>
        <taxon>Peribacillus</taxon>
    </lineage>
</organism>
<dbReference type="GO" id="GO:0016787">
    <property type="term" value="F:hydrolase activity"/>
    <property type="evidence" value="ECO:0007669"/>
    <property type="project" value="UniProtKB-KW"/>
</dbReference>
<evidence type="ECO:0000259" key="2">
    <source>
        <dbReference type="Pfam" id="PF00149"/>
    </source>
</evidence>
<name>A0A109MW75_9BACI</name>
<feature type="domain" description="Calcineurin-like phosphoesterase" evidence="2">
    <location>
        <begin position="5"/>
        <end position="201"/>
    </location>
</feature>
<dbReference type="EMBL" id="LNNH01000029">
    <property type="protein sequence ID" value="KWW16946.1"/>
    <property type="molecule type" value="Genomic_DNA"/>
</dbReference>
<dbReference type="InterPro" id="IPR029052">
    <property type="entry name" value="Metallo-depent_PP-like"/>
</dbReference>
<dbReference type="AlphaFoldDB" id="A0A109MW75"/>
<dbReference type="SUPFAM" id="SSF56300">
    <property type="entry name" value="Metallo-dependent phosphatases"/>
    <property type="match status" value="1"/>
</dbReference>
<dbReference type="InterPro" id="IPR050535">
    <property type="entry name" value="DNA_Repair-Maintenance_Comp"/>
</dbReference>
<sequence>MSSVKFIHAADLHLDSPYTGLKDLPSRIVKELRESPFKAFQKIIHEAIFHQVDFIVLSGDLFDGENRSLRTQVRFRTEMEKLRQHQIPAYIIHGNHDHLSGTWITVELPENVHIFSGQTEVKLFEKADGTSVHLYGFSYPRRHVKERMIETYMKAEGADYHIGLLHGNLEGNAEHNPYSPFSLKELADKDFDYWALGHIHKHQVVSEDPLVIYSGNIQGRNRKESGEKGCMLIELDGDLRRHLFIGTSGVIWHSETIQVTADGGFDAIFKQCQELIEQKCLDGRSYLLELKLDAGAYAGEIAEYLDELTRILQEEEQAEAFVWVYKIKLIQTMPMIRSSKVSPFVAEISELASEFEDTEAASAALYHHPIARRFLDSMEPKEQKSLLDEAERWLLKVFETNE</sequence>
<reference evidence="3 4" key="1">
    <citation type="submission" date="2015-11" db="EMBL/GenBank/DDBJ databases">
        <title>Genome Sequence of Bacillus simplex strain VanAntwerpen2.</title>
        <authorList>
            <person name="Couger M.B."/>
        </authorList>
    </citation>
    <scope>NUCLEOTIDE SEQUENCE [LARGE SCALE GENOMIC DNA]</scope>
    <source>
        <strain evidence="3 4">VanAntwerpen02</strain>
    </source>
</reference>